<sequence>MSAALLSGLSQALSLEALLMTLIGVVAGITVGAIPGLTATMAVAVLVPFTFNMDAVLGLAMLLGIYVGGIYGGSISAILLRIPGTPSSIMTARDGYPLTQKGEAGRAIGISTFSSFSGGTLGIIALMIAAPLITPISLKFSAPELFMVALWGLSCLADVSGKNLVIGLISAALGILLGTVGMDPLVGAPRLTFGVSELFSGFEFVPVMIGLLGLPEIFRQIASMEKTKLDTSIIQKLKRVIPTWADIVRIKATILRGTLIGLWVGVLPGSTGGNMSSIMAYNYEVKVSKEKEKFGTGHIEGIAASESANNACVGGNLIPLLTLGIPGDSVTAILIGAFMIHNIQPGPMLYRNNPEIVYAIYASLWVAHLFMLIVGLFAARIFVRAISISKVQLIPMILVLMIAGAYSVNNNFFDVIVMLVFGVIGYMMENIDMPVAPMVLGLVLGPIVEVNLRTALVMSKGDFSIFFTRPICVAFWVLIALTLLGPRIADFLKRKRMQAMAG</sequence>
<dbReference type="EMBL" id="LTBC01000030">
    <property type="protein sequence ID" value="KYH30562.1"/>
    <property type="molecule type" value="Genomic_DNA"/>
</dbReference>
<gene>
    <name evidence="3" type="ORF">MOMUL_30370</name>
</gene>
<evidence type="ECO:0000313" key="4">
    <source>
        <dbReference type="Proteomes" id="UP000075670"/>
    </source>
</evidence>
<evidence type="ECO:0000259" key="2">
    <source>
        <dbReference type="Pfam" id="PF01970"/>
    </source>
</evidence>
<feature type="transmembrane region" description="Helical" evidence="1">
    <location>
        <begin position="464"/>
        <end position="486"/>
    </location>
</feature>
<keyword evidence="1" id="KW-0812">Transmembrane</keyword>
<accession>A0A151ASJ7</accession>
<dbReference type="OrthoDB" id="9781349at2"/>
<feature type="transmembrane region" description="Helical" evidence="1">
    <location>
        <begin position="435"/>
        <end position="452"/>
    </location>
</feature>
<feature type="domain" description="DUF112" evidence="2">
    <location>
        <begin position="18"/>
        <end position="440"/>
    </location>
</feature>
<feature type="transmembrane region" description="Helical" evidence="1">
    <location>
        <begin position="412"/>
        <end position="428"/>
    </location>
</feature>
<comment type="caution">
    <text evidence="3">The sequence shown here is derived from an EMBL/GenBank/DDBJ whole genome shotgun (WGS) entry which is preliminary data.</text>
</comment>
<keyword evidence="4" id="KW-1185">Reference proteome</keyword>
<proteinExistence type="predicted"/>
<dbReference type="PANTHER" id="PTHR35342:SF5">
    <property type="entry name" value="TRICARBOXYLIC TRANSPORT PROTEIN"/>
    <property type="match status" value="1"/>
</dbReference>
<feature type="transmembrane region" description="Helical" evidence="1">
    <location>
        <begin position="390"/>
        <end position="406"/>
    </location>
</feature>
<dbReference type="RefSeq" id="WP_153018454.1">
    <property type="nucleotide sequence ID" value="NZ_LTBC01000030.1"/>
</dbReference>
<keyword evidence="1" id="KW-0472">Membrane</keyword>
<evidence type="ECO:0000313" key="3">
    <source>
        <dbReference type="EMBL" id="KYH30562.1"/>
    </source>
</evidence>
<feature type="transmembrane region" description="Helical" evidence="1">
    <location>
        <begin position="198"/>
        <end position="218"/>
    </location>
</feature>
<name>A0A151ASJ7_9FIRM</name>
<dbReference type="PATRIC" id="fig|1122241.3.peg.3243"/>
<dbReference type="InterPro" id="IPR002823">
    <property type="entry name" value="DUF112_TM"/>
</dbReference>
<reference evidence="3 4" key="1">
    <citation type="submission" date="2016-02" db="EMBL/GenBank/DDBJ databases">
        <title>Genome sequence of Moorella mulderi DSM 14980.</title>
        <authorList>
            <person name="Poehlein A."/>
            <person name="Daniel R."/>
        </authorList>
    </citation>
    <scope>NUCLEOTIDE SEQUENCE [LARGE SCALE GENOMIC DNA]</scope>
    <source>
        <strain evidence="3 4">DSM 14980</strain>
    </source>
</reference>
<feature type="transmembrane region" description="Helical" evidence="1">
    <location>
        <begin position="145"/>
        <end position="178"/>
    </location>
</feature>
<evidence type="ECO:0000256" key="1">
    <source>
        <dbReference type="SAM" id="Phobius"/>
    </source>
</evidence>
<dbReference type="Proteomes" id="UP000075670">
    <property type="component" value="Unassembled WGS sequence"/>
</dbReference>
<dbReference type="Pfam" id="PF01970">
    <property type="entry name" value="TctA"/>
    <property type="match status" value="1"/>
</dbReference>
<dbReference type="AlphaFoldDB" id="A0A151ASJ7"/>
<dbReference type="PANTHER" id="PTHR35342">
    <property type="entry name" value="TRICARBOXYLIC TRANSPORT PROTEIN"/>
    <property type="match status" value="1"/>
</dbReference>
<feature type="transmembrane region" description="Helical" evidence="1">
    <location>
        <begin position="107"/>
        <end position="133"/>
    </location>
</feature>
<protein>
    <submittedName>
        <fullName evidence="3">Tripartite tricarboxylate transporter TctA family protein</fullName>
    </submittedName>
</protein>
<feature type="transmembrane region" description="Helical" evidence="1">
    <location>
        <begin position="317"/>
        <end position="340"/>
    </location>
</feature>
<organism evidence="3 4">
    <name type="scientific">Moorella mulderi DSM 14980</name>
    <dbReference type="NCBI Taxonomy" id="1122241"/>
    <lineage>
        <taxon>Bacteria</taxon>
        <taxon>Bacillati</taxon>
        <taxon>Bacillota</taxon>
        <taxon>Clostridia</taxon>
        <taxon>Neomoorellales</taxon>
        <taxon>Neomoorellaceae</taxon>
        <taxon>Neomoorella</taxon>
    </lineage>
</organism>
<feature type="transmembrane region" description="Helical" evidence="1">
    <location>
        <begin position="24"/>
        <end position="49"/>
    </location>
</feature>
<keyword evidence="1" id="KW-1133">Transmembrane helix</keyword>
<feature type="transmembrane region" description="Helical" evidence="1">
    <location>
        <begin position="360"/>
        <end position="383"/>
    </location>
</feature>
<feature type="transmembrane region" description="Helical" evidence="1">
    <location>
        <begin position="56"/>
        <end position="80"/>
    </location>
</feature>